<evidence type="ECO:0000313" key="1">
    <source>
        <dbReference type="EMBL" id="RTJ96845.1"/>
    </source>
</evidence>
<dbReference type="GO" id="GO:0016757">
    <property type="term" value="F:glycosyltransferase activity"/>
    <property type="evidence" value="ECO:0007669"/>
    <property type="project" value="UniProtKB-KW"/>
</dbReference>
<dbReference type="Pfam" id="PF06002">
    <property type="entry name" value="CST-I"/>
    <property type="match status" value="1"/>
</dbReference>
<name>A0A431D5G8_CAMJU</name>
<evidence type="ECO:0000313" key="2">
    <source>
        <dbReference type="Proteomes" id="UP000287237"/>
    </source>
</evidence>
<proteinExistence type="predicted"/>
<dbReference type="InterPro" id="IPR009251">
    <property type="entry name" value="A-2_3-sialyltransferase"/>
</dbReference>
<dbReference type="EMBL" id="PRCK01000001">
    <property type="protein sequence ID" value="RTJ96845.1"/>
    <property type="molecule type" value="Genomic_DNA"/>
</dbReference>
<reference evidence="1 2" key="1">
    <citation type="journal article" date="2019" name="Appl. Environ. Microbiol.">
        <title>Population genetics and characterization of Campylobacter jejuni isolates in western jackdaws and game birds in Finland.</title>
        <authorList>
            <person name="Kovanen S."/>
            <person name="Rossi M."/>
            <person name="Pohja-Mykra M."/>
            <person name="Nieminen T."/>
            <person name="Raunio-Saarnisto M."/>
            <person name="Sauvala M."/>
            <person name="Fredriksson-Ahomaa M."/>
            <person name="Hanninen M.L."/>
            <person name="Kivisto R."/>
        </authorList>
    </citation>
    <scope>NUCLEOTIDE SEQUENCE [LARGE SCALE GENOMIC DNA]</scope>
    <source>
        <strain evidence="1 2">CB296</strain>
    </source>
</reference>
<keyword evidence="1" id="KW-0328">Glycosyltransferase</keyword>
<dbReference type="InterPro" id="IPR036715">
    <property type="entry name" value="A-2_3-sialylTrfase_sf"/>
</dbReference>
<dbReference type="RefSeq" id="WP_087695972.1">
    <property type="nucleotide sequence ID" value="NZ_NFNM01000065.1"/>
</dbReference>
<dbReference type="Proteomes" id="UP000287237">
    <property type="component" value="Unassembled WGS sequence"/>
</dbReference>
<dbReference type="SUPFAM" id="SSF102414">
    <property type="entry name" value="Alpha-2,3/8-sialyltransferase CstII"/>
    <property type="match status" value="1"/>
</dbReference>
<protein>
    <submittedName>
        <fullName evidence="1">Alpha-2,3 sialyltransferase</fullName>
    </submittedName>
</protein>
<dbReference type="Gene3D" id="3.90.1480.10">
    <property type="entry name" value="Alpha-2,3-sialyltransferase"/>
    <property type="match status" value="1"/>
</dbReference>
<keyword evidence="1" id="KW-0808">Transferase</keyword>
<dbReference type="AlphaFoldDB" id="A0A431D5G8"/>
<sequence>MKKVIIAGNGPSLKKIDYSRLPNDFDVFRCNQFYFEDKYYLGKKCKAVFYNPGLFFEQYYTLKHLIQNQEYETELIMCSNFNQADLENENFLKNFYDYFPDAHLGYDFFKQLKDFNAYFKFHEIYLNQRITSGVYMCAVAIALGYKEIYLSGIDFYQNGSSYYAFDTKQKNLLKLAPDFKNDRSHYIGHSKNTDIKALEFLEKTYKIKLYCLCPNSLLANFIELAPNLNSNFIIQEKNNYTKDILIPSSEAYRKFSKNINFKKIKIKENIYYKLIKDLLRLPSDIKHYFKGK</sequence>
<gene>
    <name evidence="1" type="ORF">C3H42_01240</name>
</gene>
<comment type="caution">
    <text evidence="1">The sequence shown here is derived from an EMBL/GenBank/DDBJ whole genome shotgun (WGS) entry which is preliminary data.</text>
</comment>
<organism evidence="1 2">
    <name type="scientific">Campylobacter jejuni</name>
    <dbReference type="NCBI Taxonomy" id="197"/>
    <lineage>
        <taxon>Bacteria</taxon>
        <taxon>Pseudomonadati</taxon>
        <taxon>Campylobacterota</taxon>
        <taxon>Epsilonproteobacteria</taxon>
        <taxon>Campylobacterales</taxon>
        <taxon>Campylobacteraceae</taxon>
        <taxon>Campylobacter</taxon>
    </lineage>
</organism>
<accession>A0A431D5G8</accession>